<dbReference type="GO" id="GO:0006813">
    <property type="term" value="P:potassium ion transport"/>
    <property type="evidence" value="ECO:0007669"/>
    <property type="project" value="InterPro"/>
</dbReference>
<comment type="caution">
    <text evidence="9">The sequence shown here is derived from an EMBL/GenBank/DDBJ whole genome shotgun (WGS) entry which is preliminary data.</text>
</comment>
<evidence type="ECO:0000256" key="7">
    <source>
        <dbReference type="SAM" id="Phobius"/>
    </source>
</evidence>
<feature type="transmembrane region" description="Helical" evidence="7">
    <location>
        <begin position="94"/>
        <end position="112"/>
    </location>
</feature>
<protein>
    <submittedName>
        <fullName evidence="9">SLC13 family permease</fullName>
    </submittedName>
</protein>
<keyword evidence="3 7" id="KW-0812">Transmembrane</keyword>
<feature type="domain" description="RCK C-terminal" evidence="8">
    <location>
        <begin position="211"/>
        <end position="295"/>
    </location>
</feature>
<dbReference type="PANTHER" id="PTHR43652:SF2">
    <property type="entry name" value="BASIC AMINO ACID ANTIPORTER YFCC-RELATED"/>
    <property type="match status" value="1"/>
</dbReference>
<evidence type="ECO:0000256" key="2">
    <source>
        <dbReference type="ARBA" id="ARBA00022448"/>
    </source>
</evidence>
<keyword evidence="4" id="KW-0677">Repeat</keyword>
<sequence>MNWDSLPMIGVAALLCWVFYAFAREKFSPDIVVGIAVAVLLVSSLLTPGDVLSVLSNSAPITIACMFILSAALERTGCVDALGKWLAKLGGGSPLRTLFSLMITALVLSTFINNTPVVAILTPVAVTLAAQVGSKASKLLIPLSYATILGGTMTMIGTSTNILVDGVAREAGMEPFGMFDIFLPGLIMAVIGVGFIMLVGHRLLPDRESLSKQLRPDQSRPFMTELLVPHDSPIINQTIADAKLNGNSGIQVLKIFRGDEELSTPLNSTLLNAGDRLVLHTNMKDFMELRQNGLLTFNRDQAANFETISTRDVVLAEAIVGRNSRYSHRPMRDLNLTARYGMHVLAIHRHNENIQDNLDDFQLQFGDVMLVEGSPTQIRKFADNGDLISLNTVHERAYRRDKAPIAIAAVLAVMLLAAFKIMPIEGLAMIATAIVLATDCLDTEDAYKAIDWRILTIIFGMLAISIAMNKVGLVDTVVDQVMSLSPLLGPLFMLSFIYLLTSILTEVVSNNAVAVLLTPIAIGVAQQLGADPRPFVIAVMFAASASFATPIGYQTNTFVYSAGGYKFTDFMRIGVPMNLIMWATATLVIPWIWPLFPA</sequence>
<proteinExistence type="predicted"/>
<keyword evidence="5 7" id="KW-1133">Transmembrane helix</keyword>
<feature type="transmembrane region" description="Helical" evidence="7">
    <location>
        <begin position="450"/>
        <end position="469"/>
    </location>
</feature>
<dbReference type="InterPro" id="IPR036721">
    <property type="entry name" value="RCK_C_sf"/>
</dbReference>
<dbReference type="GO" id="GO:0005886">
    <property type="term" value="C:plasma membrane"/>
    <property type="evidence" value="ECO:0007669"/>
    <property type="project" value="TreeGrafter"/>
</dbReference>
<evidence type="ECO:0000256" key="1">
    <source>
        <dbReference type="ARBA" id="ARBA00004141"/>
    </source>
</evidence>
<feature type="transmembrane region" description="Helical" evidence="7">
    <location>
        <begin position="535"/>
        <end position="553"/>
    </location>
</feature>
<feature type="domain" description="RCK C-terminal" evidence="8">
    <location>
        <begin position="303"/>
        <end position="387"/>
    </location>
</feature>
<evidence type="ECO:0000256" key="6">
    <source>
        <dbReference type="ARBA" id="ARBA00023136"/>
    </source>
</evidence>
<dbReference type="Gene3D" id="3.30.70.1450">
    <property type="entry name" value="Regulator of K+ conductance, C-terminal domain"/>
    <property type="match status" value="2"/>
</dbReference>
<gene>
    <name evidence="9" type="ORF">DT594_16390</name>
</gene>
<evidence type="ECO:0000256" key="3">
    <source>
        <dbReference type="ARBA" id="ARBA00022692"/>
    </source>
</evidence>
<dbReference type="AlphaFoldDB" id="A0A7V7GPP9"/>
<keyword evidence="2" id="KW-0813">Transport</keyword>
<feature type="transmembrane region" description="Helical" evidence="7">
    <location>
        <begin position="176"/>
        <end position="199"/>
    </location>
</feature>
<organism evidence="9 10">
    <name type="scientific">Halopseudomonas laoshanensis</name>
    <dbReference type="NCBI Taxonomy" id="2268758"/>
    <lineage>
        <taxon>Bacteria</taxon>
        <taxon>Pseudomonadati</taxon>
        <taxon>Pseudomonadota</taxon>
        <taxon>Gammaproteobacteria</taxon>
        <taxon>Pseudomonadales</taxon>
        <taxon>Pseudomonadaceae</taxon>
        <taxon>Halopseudomonas</taxon>
    </lineage>
</organism>
<name>A0A7V7GPP9_9GAMM</name>
<dbReference type="Pfam" id="PF02080">
    <property type="entry name" value="TrkA_C"/>
    <property type="match status" value="2"/>
</dbReference>
<dbReference type="Pfam" id="PF03600">
    <property type="entry name" value="CitMHS"/>
    <property type="match status" value="1"/>
</dbReference>
<comment type="subcellular location">
    <subcellularLocation>
        <location evidence="1">Membrane</location>
        <topology evidence="1">Multi-pass membrane protein</topology>
    </subcellularLocation>
</comment>
<dbReference type="EMBL" id="QOVF01000007">
    <property type="protein sequence ID" value="KAA0691815.1"/>
    <property type="molecule type" value="Genomic_DNA"/>
</dbReference>
<dbReference type="Proteomes" id="UP000463138">
    <property type="component" value="Unassembled WGS sequence"/>
</dbReference>
<feature type="transmembrane region" description="Helical" evidence="7">
    <location>
        <begin position="30"/>
        <end position="48"/>
    </location>
</feature>
<evidence type="ECO:0000256" key="5">
    <source>
        <dbReference type="ARBA" id="ARBA00022989"/>
    </source>
</evidence>
<evidence type="ECO:0000313" key="9">
    <source>
        <dbReference type="EMBL" id="KAA0691815.1"/>
    </source>
</evidence>
<accession>A0A7V7GPP9</accession>
<dbReference type="InterPro" id="IPR004680">
    <property type="entry name" value="Cit_transptr-like_dom"/>
</dbReference>
<feature type="transmembrane region" description="Helical" evidence="7">
    <location>
        <begin position="507"/>
        <end position="528"/>
    </location>
</feature>
<dbReference type="PANTHER" id="PTHR43652">
    <property type="entry name" value="BASIC AMINO ACID ANTIPORTER YFCC-RELATED"/>
    <property type="match status" value="1"/>
</dbReference>
<feature type="transmembrane region" description="Helical" evidence="7">
    <location>
        <begin position="405"/>
        <end position="438"/>
    </location>
</feature>
<feature type="transmembrane region" description="Helical" evidence="7">
    <location>
        <begin position="481"/>
        <end position="501"/>
    </location>
</feature>
<reference evidence="9 10" key="1">
    <citation type="submission" date="2018-07" db="EMBL/GenBank/DDBJ databases">
        <title>Pseudomonas laoshanensis sp. nov., isolated from soil.</title>
        <authorList>
            <person name="Sun J."/>
            <person name="Yu L."/>
            <person name="Wang M."/>
            <person name="Zhang C."/>
        </authorList>
    </citation>
    <scope>NUCLEOTIDE SEQUENCE [LARGE SCALE GENOMIC DNA]</scope>
    <source>
        <strain evidence="9 10">Y22</strain>
    </source>
</reference>
<keyword evidence="10" id="KW-1185">Reference proteome</keyword>
<dbReference type="OrthoDB" id="9809303at2"/>
<feature type="transmembrane region" description="Helical" evidence="7">
    <location>
        <begin position="143"/>
        <end position="164"/>
    </location>
</feature>
<dbReference type="InterPro" id="IPR006037">
    <property type="entry name" value="RCK_C"/>
</dbReference>
<dbReference type="InterPro" id="IPR051679">
    <property type="entry name" value="DASS-Related_Transporters"/>
</dbReference>
<dbReference type="PROSITE" id="PS51202">
    <property type="entry name" value="RCK_C"/>
    <property type="match status" value="2"/>
</dbReference>
<keyword evidence="6 7" id="KW-0472">Membrane</keyword>
<feature type="transmembrane region" description="Helical" evidence="7">
    <location>
        <begin position="54"/>
        <end position="73"/>
    </location>
</feature>
<dbReference type="RefSeq" id="WP_149333911.1">
    <property type="nucleotide sequence ID" value="NZ_QOVF01000007.1"/>
</dbReference>
<dbReference type="GO" id="GO:0008324">
    <property type="term" value="F:monoatomic cation transmembrane transporter activity"/>
    <property type="evidence" value="ECO:0007669"/>
    <property type="project" value="InterPro"/>
</dbReference>
<evidence type="ECO:0000313" key="10">
    <source>
        <dbReference type="Proteomes" id="UP000463138"/>
    </source>
</evidence>
<feature type="transmembrane region" description="Helical" evidence="7">
    <location>
        <begin position="573"/>
        <end position="596"/>
    </location>
</feature>
<dbReference type="SUPFAM" id="SSF116726">
    <property type="entry name" value="TrkA C-terminal domain-like"/>
    <property type="match status" value="2"/>
</dbReference>
<evidence type="ECO:0000256" key="4">
    <source>
        <dbReference type="ARBA" id="ARBA00022737"/>
    </source>
</evidence>
<feature type="transmembrane region" description="Helical" evidence="7">
    <location>
        <begin position="6"/>
        <end position="23"/>
    </location>
</feature>
<evidence type="ECO:0000259" key="8">
    <source>
        <dbReference type="PROSITE" id="PS51202"/>
    </source>
</evidence>